<dbReference type="AlphaFoldDB" id="M0KRA9"/>
<dbReference type="InterPro" id="IPR036162">
    <property type="entry name" value="Resolvase-like_N_sf"/>
</dbReference>
<dbReference type="InterPro" id="IPR038109">
    <property type="entry name" value="DNA_bind_recomb_sf"/>
</dbReference>
<dbReference type="GO" id="GO:0003677">
    <property type="term" value="F:DNA binding"/>
    <property type="evidence" value="ECO:0007669"/>
    <property type="project" value="InterPro"/>
</dbReference>
<dbReference type="RefSeq" id="WP_007188166.1">
    <property type="nucleotide sequence ID" value="NZ_AOLS01000025.1"/>
</dbReference>
<dbReference type="Proteomes" id="UP000011687">
    <property type="component" value="Unassembled WGS sequence"/>
</dbReference>
<organism evidence="3 4">
    <name type="scientific">Haloarcula marismortui ATCC 33799</name>
    <dbReference type="NCBI Taxonomy" id="662475"/>
    <lineage>
        <taxon>Archaea</taxon>
        <taxon>Methanobacteriati</taxon>
        <taxon>Methanobacteriota</taxon>
        <taxon>Stenosarchaea group</taxon>
        <taxon>Halobacteria</taxon>
        <taxon>Halobacteriales</taxon>
        <taxon>Haloarculaceae</taxon>
        <taxon>Haloarcula</taxon>
    </lineage>
</organism>
<comment type="caution">
    <text evidence="3">The sequence shown here is derived from an EMBL/GenBank/DDBJ whole genome shotgun (WGS) entry which is preliminary data.</text>
</comment>
<dbReference type="PANTHER" id="PTHR30461">
    <property type="entry name" value="DNA-INVERTASE FROM LAMBDOID PROPHAGE"/>
    <property type="match status" value="1"/>
</dbReference>
<evidence type="ECO:0000313" key="4">
    <source>
        <dbReference type="Proteomes" id="UP000011687"/>
    </source>
</evidence>
<dbReference type="Gene3D" id="3.90.1750.20">
    <property type="entry name" value="Putative Large Serine Recombinase, Chain B, Domain 2"/>
    <property type="match status" value="1"/>
</dbReference>
<dbReference type="CDD" id="cd03768">
    <property type="entry name" value="SR_ResInv"/>
    <property type="match status" value="1"/>
</dbReference>
<dbReference type="Gene3D" id="3.40.50.1390">
    <property type="entry name" value="Resolvase, N-terminal catalytic domain"/>
    <property type="match status" value="1"/>
</dbReference>
<proteinExistence type="predicted"/>
<dbReference type="PANTHER" id="PTHR30461:SF23">
    <property type="entry name" value="DNA RECOMBINASE-RELATED"/>
    <property type="match status" value="1"/>
</dbReference>
<evidence type="ECO:0000313" key="3">
    <source>
        <dbReference type="EMBL" id="EMA23827.1"/>
    </source>
</evidence>
<dbReference type="SUPFAM" id="SSF53041">
    <property type="entry name" value="Resolvase-like"/>
    <property type="match status" value="1"/>
</dbReference>
<dbReference type="PROSITE" id="PS51736">
    <property type="entry name" value="RECOMBINASES_3"/>
    <property type="match status" value="1"/>
</dbReference>
<protein>
    <submittedName>
        <fullName evidence="3">Cassette chromosome recombinase B</fullName>
    </submittedName>
</protein>
<dbReference type="InterPro" id="IPR050639">
    <property type="entry name" value="SSR_resolvase"/>
</dbReference>
<dbReference type="EMBL" id="AOLS01000025">
    <property type="protein sequence ID" value="EMA23827.1"/>
    <property type="molecule type" value="Genomic_DNA"/>
</dbReference>
<gene>
    <name evidence="3" type="ORF">C435_03773</name>
</gene>
<feature type="domain" description="Recombinase" evidence="2">
    <location>
        <begin position="179"/>
        <end position="284"/>
    </location>
</feature>
<evidence type="ECO:0000259" key="1">
    <source>
        <dbReference type="PROSITE" id="PS51736"/>
    </source>
</evidence>
<sequence length="314" mass="36542">MDEPANQILSQQLLTPRSDDDRAFKAAIYARTSSLNQKFGYSLDEQVRQCWERCKMLGWKVTRIFKDEAESGDDTDRPQFQRMMATARGGHFDVVVFWKLDRFSRSILHAVELERDLRKYDVALHSVTEQLDTSTPSGRFNFRNIASAAEFEREHIKERSQMGFKALALQHAWPNRTPPFGYNKMEDSTLEINQEEAEIVHFMFERYCSLKSMPKVASELNNRGYETSGGNEWTARTVNKTLRNSIYCGRYSVAGVDDVVAEYRIVDEALFGDVTDIRHRFRGGDRGSDPPMEVRRKRRYAEEVLSIYRDFLEK</sequence>
<accession>M0KRA9</accession>
<evidence type="ECO:0000259" key="2">
    <source>
        <dbReference type="PROSITE" id="PS51737"/>
    </source>
</evidence>
<dbReference type="Pfam" id="PF00239">
    <property type="entry name" value="Resolvase"/>
    <property type="match status" value="1"/>
</dbReference>
<keyword evidence="4" id="KW-1185">Reference proteome</keyword>
<dbReference type="Pfam" id="PF07508">
    <property type="entry name" value="Recombinase"/>
    <property type="match status" value="1"/>
</dbReference>
<dbReference type="InterPro" id="IPR011109">
    <property type="entry name" value="DNA_bind_recombinase_dom"/>
</dbReference>
<reference evidence="3 4" key="1">
    <citation type="journal article" date="2014" name="PLoS Genet.">
        <title>Phylogenetically driven sequencing of extremely halophilic archaea reveals strategies for static and dynamic osmo-response.</title>
        <authorList>
            <person name="Becker E.A."/>
            <person name="Seitzer P.M."/>
            <person name="Tritt A."/>
            <person name="Larsen D."/>
            <person name="Krusor M."/>
            <person name="Yao A.I."/>
            <person name="Wu D."/>
            <person name="Madern D."/>
            <person name="Eisen J.A."/>
            <person name="Darling A.E."/>
            <person name="Facciotti M.T."/>
        </authorList>
    </citation>
    <scope>NUCLEOTIDE SEQUENCE [LARGE SCALE GENOMIC DNA]</scope>
    <source>
        <strain evidence="3 4">ATCC 33799</strain>
    </source>
</reference>
<dbReference type="PROSITE" id="PS51737">
    <property type="entry name" value="RECOMBINASE_DNA_BIND"/>
    <property type="match status" value="1"/>
</dbReference>
<dbReference type="InterPro" id="IPR006119">
    <property type="entry name" value="Resolv_N"/>
</dbReference>
<dbReference type="SMART" id="SM00857">
    <property type="entry name" value="Resolvase"/>
    <property type="match status" value="1"/>
</dbReference>
<name>M0KRA9_9EURY</name>
<feature type="domain" description="Resolvase/invertase-type recombinase catalytic" evidence="1">
    <location>
        <begin position="25"/>
        <end position="171"/>
    </location>
</feature>
<dbReference type="GO" id="GO:0000150">
    <property type="term" value="F:DNA strand exchange activity"/>
    <property type="evidence" value="ECO:0007669"/>
    <property type="project" value="InterPro"/>
</dbReference>